<dbReference type="RefSeq" id="WP_091654180.1">
    <property type="nucleotide sequence ID" value="NZ_FOVW01000006.1"/>
</dbReference>
<dbReference type="InterPro" id="IPR045031">
    <property type="entry name" value="DHP_synth-like"/>
</dbReference>
<evidence type="ECO:0000256" key="6">
    <source>
        <dbReference type="ARBA" id="ARBA00022723"/>
    </source>
</evidence>
<dbReference type="InterPro" id="IPR000489">
    <property type="entry name" value="Pterin-binding_dom"/>
</dbReference>
<dbReference type="GO" id="GO:0046656">
    <property type="term" value="P:folic acid biosynthetic process"/>
    <property type="evidence" value="ECO:0007669"/>
    <property type="project" value="UniProtKB-KW"/>
</dbReference>
<evidence type="ECO:0000256" key="3">
    <source>
        <dbReference type="ARBA" id="ARBA00004763"/>
    </source>
</evidence>
<evidence type="ECO:0000256" key="1">
    <source>
        <dbReference type="ARBA" id="ARBA00000012"/>
    </source>
</evidence>
<dbReference type="UniPathway" id="UPA00077">
    <property type="reaction ID" value="UER00156"/>
</dbReference>
<organism evidence="11 12">
    <name type="scientific">Algoriphagus ornithinivorans</name>
    <dbReference type="NCBI Taxonomy" id="226506"/>
    <lineage>
        <taxon>Bacteria</taxon>
        <taxon>Pseudomonadati</taxon>
        <taxon>Bacteroidota</taxon>
        <taxon>Cytophagia</taxon>
        <taxon>Cytophagales</taxon>
        <taxon>Cyclobacteriaceae</taxon>
        <taxon>Algoriphagus</taxon>
    </lineage>
</organism>
<keyword evidence="6 9" id="KW-0479">Metal-binding</keyword>
<protein>
    <recommendedName>
        <fullName evidence="4 9">Dihydropteroate synthase</fullName>
        <shortName evidence="9">DHPS</shortName>
        <ecNumber evidence="4 9">2.5.1.15</ecNumber>
    </recommendedName>
    <alternativeName>
        <fullName evidence="9">Dihydropteroate pyrophosphorylase</fullName>
    </alternativeName>
</protein>
<dbReference type="GO" id="GO:0046872">
    <property type="term" value="F:metal ion binding"/>
    <property type="evidence" value="ECO:0007669"/>
    <property type="project" value="UniProtKB-KW"/>
</dbReference>
<reference evidence="12" key="1">
    <citation type="submission" date="2016-10" db="EMBL/GenBank/DDBJ databases">
        <authorList>
            <person name="Varghese N."/>
            <person name="Submissions S."/>
        </authorList>
    </citation>
    <scope>NUCLEOTIDE SEQUENCE [LARGE SCALE GENOMIC DNA]</scope>
    <source>
        <strain evidence="12">DSM 15282</strain>
    </source>
</reference>
<comment type="function">
    <text evidence="9">Catalyzes the condensation of para-aminobenzoate (pABA) with 6-hydroxymethyl-7,8-dihydropterin diphosphate (DHPt-PP) to form 7,8-dihydropteroate (H2Pte), the immediate precursor of folate derivatives.</text>
</comment>
<evidence type="ECO:0000256" key="9">
    <source>
        <dbReference type="RuleBase" id="RU361205"/>
    </source>
</evidence>
<dbReference type="NCBIfam" id="TIGR01496">
    <property type="entry name" value="DHPS"/>
    <property type="match status" value="1"/>
</dbReference>
<evidence type="ECO:0000259" key="10">
    <source>
        <dbReference type="PROSITE" id="PS50972"/>
    </source>
</evidence>
<gene>
    <name evidence="11" type="ORF">SAMN04488519_106254</name>
</gene>
<evidence type="ECO:0000256" key="8">
    <source>
        <dbReference type="ARBA" id="ARBA00022909"/>
    </source>
</evidence>
<comment type="similarity">
    <text evidence="9">Belongs to the DHPS family.</text>
</comment>
<dbReference type="PANTHER" id="PTHR20941:SF1">
    <property type="entry name" value="FOLIC ACID SYNTHESIS PROTEIN FOL1"/>
    <property type="match status" value="1"/>
</dbReference>
<dbReference type="EMBL" id="FOVW01000006">
    <property type="protein sequence ID" value="SFO42572.1"/>
    <property type="molecule type" value="Genomic_DNA"/>
</dbReference>
<dbReference type="PROSITE" id="PS50972">
    <property type="entry name" value="PTERIN_BINDING"/>
    <property type="match status" value="1"/>
</dbReference>
<dbReference type="InterPro" id="IPR006390">
    <property type="entry name" value="DHP_synth_dom"/>
</dbReference>
<proteinExistence type="inferred from homology"/>
<comment type="pathway">
    <text evidence="3 9">Cofactor biosynthesis; tetrahydrofolate biosynthesis; 7,8-dihydrofolate from 2-amino-4-hydroxy-6-hydroxymethyl-7,8-dihydropteridine diphosphate and 4-aminobenzoate: step 1/2.</text>
</comment>
<feature type="domain" description="Pterin-binding" evidence="10">
    <location>
        <begin position="34"/>
        <end position="287"/>
    </location>
</feature>
<dbReference type="PROSITE" id="PS00793">
    <property type="entry name" value="DHPS_2"/>
    <property type="match status" value="1"/>
</dbReference>
<dbReference type="PROSITE" id="PS00792">
    <property type="entry name" value="DHPS_1"/>
    <property type="match status" value="1"/>
</dbReference>
<dbReference type="CDD" id="cd00739">
    <property type="entry name" value="DHPS"/>
    <property type="match status" value="1"/>
</dbReference>
<dbReference type="STRING" id="226506.SAMN04488519_106254"/>
<dbReference type="SUPFAM" id="SSF51717">
    <property type="entry name" value="Dihydropteroate synthetase-like"/>
    <property type="match status" value="1"/>
</dbReference>
<dbReference type="InterPro" id="IPR011005">
    <property type="entry name" value="Dihydropteroate_synth-like_sf"/>
</dbReference>
<dbReference type="Pfam" id="PF00809">
    <property type="entry name" value="Pterin_bind"/>
    <property type="match status" value="1"/>
</dbReference>
<evidence type="ECO:0000256" key="7">
    <source>
        <dbReference type="ARBA" id="ARBA00022842"/>
    </source>
</evidence>
<keyword evidence="8 9" id="KW-0289">Folate biosynthesis</keyword>
<comment type="catalytic activity">
    <reaction evidence="1">
        <text>(7,8-dihydropterin-6-yl)methyl diphosphate + 4-aminobenzoate = 7,8-dihydropteroate + diphosphate</text>
        <dbReference type="Rhea" id="RHEA:19949"/>
        <dbReference type="ChEBI" id="CHEBI:17836"/>
        <dbReference type="ChEBI" id="CHEBI:17839"/>
        <dbReference type="ChEBI" id="CHEBI:33019"/>
        <dbReference type="ChEBI" id="CHEBI:72950"/>
        <dbReference type="EC" id="2.5.1.15"/>
    </reaction>
</comment>
<evidence type="ECO:0000256" key="5">
    <source>
        <dbReference type="ARBA" id="ARBA00022679"/>
    </source>
</evidence>
<dbReference type="EC" id="2.5.1.15" evidence="4 9"/>
<keyword evidence="7 9" id="KW-0460">Magnesium</keyword>
<dbReference type="Gene3D" id="3.20.20.20">
    <property type="entry name" value="Dihydropteroate synthase-like"/>
    <property type="match status" value="1"/>
</dbReference>
<accession>A0A1I5H2T5</accession>
<evidence type="ECO:0000313" key="11">
    <source>
        <dbReference type="EMBL" id="SFO42572.1"/>
    </source>
</evidence>
<evidence type="ECO:0000313" key="12">
    <source>
        <dbReference type="Proteomes" id="UP000199564"/>
    </source>
</evidence>
<sequence length="294" mass="33132">MLPANSVTSSIEDKLFPQKYTLQIKGRLIHWEKPQIMGILNSTPDSFFDKSRVKAEKDIILKKAEEMIRQGASILDIGGYSSRPGASEVSVEEELNRVIQPIIWINKEFPEVLISIDSFRSRVAKDAIESGAHIVNDISGGELDKEMFETVAKLKIPYIMMHMRGNPATMQTKTNYSDILVEILNYFAEKLDVIRKFGIKDVIIDPGFGFAKNLDQNYFLLRNLDYLKALGLPILAGLSRKSMIYKTLDCDSSEALNGTTALNMVALLKGANILRVHDVKEANETLKLYKQLYP</sequence>
<dbReference type="PANTHER" id="PTHR20941">
    <property type="entry name" value="FOLATE SYNTHESIS PROTEINS"/>
    <property type="match status" value="1"/>
</dbReference>
<dbReference type="Proteomes" id="UP000199564">
    <property type="component" value="Unassembled WGS sequence"/>
</dbReference>
<dbReference type="GO" id="GO:0004156">
    <property type="term" value="F:dihydropteroate synthase activity"/>
    <property type="evidence" value="ECO:0007669"/>
    <property type="project" value="UniProtKB-EC"/>
</dbReference>
<comment type="cofactor">
    <cofactor evidence="2 9">
        <name>Mg(2+)</name>
        <dbReference type="ChEBI" id="CHEBI:18420"/>
    </cofactor>
</comment>
<keyword evidence="12" id="KW-1185">Reference proteome</keyword>
<evidence type="ECO:0000256" key="4">
    <source>
        <dbReference type="ARBA" id="ARBA00012458"/>
    </source>
</evidence>
<dbReference type="AlphaFoldDB" id="A0A1I5H2T5"/>
<dbReference type="GO" id="GO:0046654">
    <property type="term" value="P:tetrahydrofolate biosynthetic process"/>
    <property type="evidence" value="ECO:0007669"/>
    <property type="project" value="UniProtKB-UniPathway"/>
</dbReference>
<dbReference type="GO" id="GO:0005829">
    <property type="term" value="C:cytosol"/>
    <property type="evidence" value="ECO:0007669"/>
    <property type="project" value="TreeGrafter"/>
</dbReference>
<evidence type="ECO:0000256" key="2">
    <source>
        <dbReference type="ARBA" id="ARBA00001946"/>
    </source>
</evidence>
<name>A0A1I5H2T5_9BACT</name>
<keyword evidence="5 9" id="KW-0808">Transferase</keyword>